<reference evidence="5" key="1">
    <citation type="submission" date="2020-11" db="EMBL/GenBank/DDBJ databases">
        <authorList>
            <person name="Whiteford S."/>
        </authorList>
    </citation>
    <scope>NUCLEOTIDE SEQUENCE</scope>
</reference>
<keyword evidence="6" id="KW-1185">Reference proteome</keyword>
<comment type="caution">
    <text evidence="2">Lacks conserved residue(s) required for the propagation of feature annotation.</text>
</comment>
<evidence type="ECO:0000313" key="5">
    <source>
        <dbReference type="EMBL" id="CAG9131211.1"/>
    </source>
</evidence>
<organism evidence="5 6">
    <name type="scientific">Plutella xylostella</name>
    <name type="common">Diamondback moth</name>
    <name type="synonym">Plutella maculipennis</name>
    <dbReference type="NCBI Taxonomy" id="51655"/>
    <lineage>
        <taxon>Eukaryota</taxon>
        <taxon>Metazoa</taxon>
        <taxon>Ecdysozoa</taxon>
        <taxon>Arthropoda</taxon>
        <taxon>Hexapoda</taxon>
        <taxon>Insecta</taxon>
        <taxon>Pterygota</taxon>
        <taxon>Neoptera</taxon>
        <taxon>Endopterygota</taxon>
        <taxon>Lepidoptera</taxon>
        <taxon>Glossata</taxon>
        <taxon>Ditrysia</taxon>
        <taxon>Yponomeutoidea</taxon>
        <taxon>Plutellidae</taxon>
        <taxon>Plutella</taxon>
    </lineage>
</organism>
<protein>
    <submittedName>
        <fullName evidence="5">(diamondback moth) hypothetical protein</fullName>
    </submittedName>
</protein>
<dbReference type="GO" id="GO:0071897">
    <property type="term" value="P:DNA biosynthetic process"/>
    <property type="evidence" value="ECO:0007669"/>
    <property type="project" value="UniProtKB-ARBA"/>
</dbReference>
<dbReference type="InterPro" id="IPR043502">
    <property type="entry name" value="DNA/RNA_pol_sf"/>
</dbReference>
<dbReference type="CDD" id="cd01650">
    <property type="entry name" value="RT_nLTR_like"/>
    <property type="match status" value="1"/>
</dbReference>
<evidence type="ECO:0000256" key="2">
    <source>
        <dbReference type="PROSITE-ProRule" id="PRU00302"/>
    </source>
</evidence>
<feature type="disulfide bond" evidence="2">
    <location>
        <begin position="603"/>
        <end position="630"/>
    </location>
</feature>
<dbReference type="SUPFAM" id="SSF56672">
    <property type="entry name" value="DNA/RNA polymerases"/>
    <property type="match status" value="1"/>
</dbReference>
<dbReference type="Gene3D" id="2.10.70.10">
    <property type="entry name" value="Complement Module, domain 1"/>
    <property type="match status" value="3"/>
</dbReference>
<evidence type="ECO:0000259" key="4">
    <source>
        <dbReference type="PROSITE" id="PS50923"/>
    </source>
</evidence>
<dbReference type="PANTHER" id="PTHR33332">
    <property type="entry name" value="REVERSE TRANSCRIPTASE DOMAIN-CONTAINING PROTEIN"/>
    <property type="match status" value="1"/>
</dbReference>
<evidence type="ECO:0000313" key="6">
    <source>
        <dbReference type="Proteomes" id="UP000653454"/>
    </source>
</evidence>
<accession>A0A8S4FU26</accession>
<evidence type="ECO:0000256" key="1">
    <source>
        <dbReference type="ARBA" id="ARBA00023157"/>
    </source>
</evidence>
<dbReference type="InterPro" id="IPR000477">
    <property type="entry name" value="RT_dom"/>
</dbReference>
<dbReference type="Pfam" id="PF00084">
    <property type="entry name" value="Sushi"/>
    <property type="match status" value="3"/>
</dbReference>
<feature type="domain" description="Sushi" evidence="4">
    <location>
        <begin position="574"/>
        <end position="630"/>
    </location>
</feature>
<dbReference type="InterPro" id="IPR036179">
    <property type="entry name" value="Ig-like_dom_sf"/>
</dbReference>
<feature type="domain" description="Reverse transcriptase" evidence="3">
    <location>
        <begin position="233"/>
        <end position="496"/>
    </location>
</feature>
<dbReference type="SMART" id="SM00032">
    <property type="entry name" value="CCP"/>
    <property type="match status" value="4"/>
</dbReference>
<comment type="caution">
    <text evidence="5">The sequence shown here is derived from an EMBL/GenBank/DDBJ whole genome shotgun (WGS) entry which is preliminary data.</text>
</comment>
<dbReference type="InterPro" id="IPR013783">
    <property type="entry name" value="Ig-like_fold"/>
</dbReference>
<gene>
    <name evidence="5" type="ORF">PLXY2_LOCUS10206</name>
</gene>
<dbReference type="CDD" id="cd00033">
    <property type="entry name" value="CCP"/>
    <property type="match status" value="3"/>
</dbReference>
<feature type="disulfide bond" evidence="2">
    <location>
        <begin position="149"/>
        <end position="176"/>
    </location>
</feature>
<dbReference type="PROSITE" id="PS50878">
    <property type="entry name" value="RT_POL"/>
    <property type="match status" value="1"/>
</dbReference>
<name>A0A8S4FU26_PLUXY</name>
<dbReference type="InterPro" id="IPR000436">
    <property type="entry name" value="Sushi_SCR_CCP_dom"/>
</dbReference>
<dbReference type="SUPFAM" id="SSF57535">
    <property type="entry name" value="Complement control module/SCR domain"/>
    <property type="match status" value="3"/>
</dbReference>
<keyword evidence="1 2" id="KW-1015">Disulfide bond</keyword>
<dbReference type="Proteomes" id="UP000653454">
    <property type="component" value="Unassembled WGS sequence"/>
</dbReference>
<dbReference type="AlphaFoldDB" id="A0A8S4FU26"/>
<feature type="domain" description="Sushi" evidence="4">
    <location>
        <begin position="121"/>
        <end position="178"/>
    </location>
</feature>
<dbReference type="PROSITE" id="PS50923">
    <property type="entry name" value="SUSHI"/>
    <property type="match status" value="3"/>
</dbReference>
<evidence type="ECO:0000259" key="3">
    <source>
        <dbReference type="PROSITE" id="PS50878"/>
    </source>
</evidence>
<sequence length="776" mass="85868">MLTSVRARCLSVEKPPTILFRYSNGPIAQTNDGKLLVYPGTMLHMECLWMRRFGNPKWNYTHHYPDSERTYQEGWTTDPGRDSALEYRLSILNAEKADSGVYRCETPARQVHQIEIIVEDVHCPPLPIRRGLVASGKGTQLGTEIRFVCANGNALIGAHTLVCRASGNWSAPLPVCESVECGEVVLDTPLTEGSRRPRVSVISRVVGGRAAFSCPSGWALDGPAETACTPAADWARPFPFPNLWLKAFVLPLPKVPVPSAPNEYRPISVLPFLSKILESVVHHQLTTFLTKGNLLNPFQSGFRPGHSTTTALLKVTEDIRCAMVDRRVTILVLVDFSNAFNAVDHDLLLAVLQCHKISDPAVSWFSSYLRGRQQAIRCGPTVISDWADLSAGVPQGGILSPLLFSTFINFVTSNLKCSYHLYADDLQIYNRVKLDELDAGIAGVNGDLEQILQWSRNFDISVNPSKCQAIIVGGSRLLSGLDYAAVPPVKYDGRVVPFSPTVTDLGLMIDQNLSWEPQLDKVSRKIYASLHSLLRMKNFLPQHTKLALVNSLLLPIIDYADVCYLDLTEALLKVSCPALPPPASGYVLGRAPYRAGDVLQFHCNPEHTLHGRPILVCQDSGRWSDKPPTCAQACTYPGTTISGRMSSVKFYYKIGETVTFTCEPGYRLKGAPMLRCLKNRKWSNAIPLCAPVSNYTNSGDSIAMLNGDIDAMLSDRPFEPADILKLRDTTAILSPESYKAAMTRVAATKLLRRSPIETYKSRVTRVNRLLRRDTER</sequence>
<feature type="disulfide bond" evidence="2">
    <location>
        <begin position="662"/>
        <end position="689"/>
    </location>
</feature>
<feature type="domain" description="Sushi" evidence="4">
    <location>
        <begin position="632"/>
        <end position="691"/>
    </location>
</feature>
<proteinExistence type="predicted"/>
<dbReference type="EMBL" id="CAJHNJ030000044">
    <property type="protein sequence ID" value="CAG9131211.1"/>
    <property type="molecule type" value="Genomic_DNA"/>
</dbReference>
<dbReference type="Pfam" id="PF00078">
    <property type="entry name" value="RVT_1"/>
    <property type="match status" value="1"/>
</dbReference>
<keyword evidence="2" id="KW-0768">Sushi</keyword>
<dbReference type="InterPro" id="IPR035976">
    <property type="entry name" value="Sushi/SCR/CCP_sf"/>
</dbReference>
<dbReference type="SUPFAM" id="SSF48726">
    <property type="entry name" value="Immunoglobulin"/>
    <property type="match status" value="1"/>
</dbReference>
<dbReference type="Gene3D" id="2.60.40.10">
    <property type="entry name" value="Immunoglobulins"/>
    <property type="match status" value="1"/>
</dbReference>